<gene>
    <name evidence="3" type="ORF">PPERSA_04416</name>
</gene>
<feature type="coiled-coil region" evidence="1">
    <location>
        <begin position="375"/>
        <end position="450"/>
    </location>
</feature>
<name>A0A0V0QQP8_PSEPJ</name>
<keyword evidence="4" id="KW-1185">Reference proteome</keyword>
<protein>
    <recommendedName>
        <fullName evidence="5">Tetratricopeptide repeat protein</fullName>
    </recommendedName>
</protein>
<accession>A0A0V0QQP8</accession>
<dbReference type="SUPFAM" id="SSF48452">
    <property type="entry name" value="TPR-like"/>
    <property type="match status" value="2"/>
</dbReference>
<reference evidence="3 4" key="1">
    <citation type="journal article" date="2015" name="Sci. Rep.">
        <title>Genome of the facultative scuticociliatosis pathogen Pseudocohnilembus persalinus provides insight into its virulence through horizontal gene transfer.</title>
        <authorList>
            <person name="Xiong J."/>
            <person name="Wang G."/>
            <person name="Cheng J."/>
            <person name="Tian M."/>
            <person name="Pan X."/>
            <person name="Warren A."/>
            <person name="Jiang C."/>
            <person name="Yuan D."/>
            <person name="Miao W."/>
        </authorList>
    </citation>
    <scope>NUCLEOTIDE SEQUENCE [LARGE SCALE GENOMIC DNA]</scope>
    <source>
        <strain evidence="3">36N120E</strain>
    </source>
</reference>
<dbReference type="Gene3D" id="1.25.40.10">
    <property type="entry name" value="Tetratricopeptide repeat domain"/>
    <property type="match status" value="1"/>
</dbReference>
<sequence length="957" mass="113072">MNKYGIIVKGKTVDFDQLQIPVNLPSIQQNNQNKNNLSHKNSFEQQNQYLKQKYVNRILGDEYQKYSKNLKKLQMKQEIEREKYEKQQKSLNQSPTSFFKNSNYSSINSLQSKQQYQQNLPNFFNDISQNDYILQNLTDREQNKSKQKLSPQKQQDSLIIKLKKKQDLKPAYSQEINKSQRLNKKIQKNDVNLKQQKQESIDNKKNIQEKQIKSILNQNNTNDNNESLVDDISFQNSVLKKIPSLNESKPDIKQVKNNYHSMSIDNKNINNKKLLNMKNQSEKSLLINSKANHNISVNSNRSSISNLEKRDKFYILKNLKYKNYKYEKPNKSFVTMFELKDLEKEKIKRYYKFKDLEKLPTIEKTINNITNRSLLSKNEQILNDLNNQISETELKAIKEWKKKLMDKQIQVKVNEKLNFLHKKEKINENMENLQNLLQKKKNEQLKNQIQNKIKYGDKQIKSQWVPPLEKDLNQKAYILKNMKKLEEAIKIYEQIIEKTEENSDEEISMKVDALIGLGDSKYQNDLEMQYLTLQKAQKILKKLKNGEKCEQMACINQQIADIFTKQGKYQEALELKEDSCKILDNLYENEQNEDQKQVYFIQQALMYEDIGKLVHYLENQELAFEYFLNAKKRWEKIDSYGQNSYHIRLTNTIGQKLIQNGEIEKGKKELNWCLDKIQPNNPQHIDMYIQISLIFHTLQEKTVQNLKQQLKETEKFLNMAEQHQLSLESLVGLYEHIANLLIHNKKYKRAQVYITQLDSLIKKNNLQNSPVYPRVLYLDSILQFQKENFVQGLKQMETALDLAKTLISSNDKMFLDGKILLGKNRTLLGVEQMELDVVNQGISDLDEALLIMKDKNSLENLKHKKDIYQFLLNFYLQMQYYNEALNMLEALQKVSIEVLNGEGLNKEQIEIEQIELNYKMSQIKMICTTALKQKKDDESKNNNINIDVSNNNRKNQN</sequence>
<feature type="compositionally biased region" description="Low complexity" evidence="2">
    <location>
        <begin position="941"/>
        <end position="957"/>
    </location>
</feature>
<organism evidence="3 4">
    <name type="scientific">Pseudocohnilembus persalinus</name>
    <name type="common">Ciliate</name>
    <dbReference type="NCBI Taxonomy" id="266149"/>
    <lineage>
        <taxon>Eukaryota</taxon>
        <taxon>Sar</taxon>
        <taxon>Alveolata</taxon>
        <taxon>Ciliophora</taxon>
        <taxon>Intramacronucleata</taxon>
        <taxon>Oligohymenophorea</taxon>
        <taxon>Scuticociliatia</taxon>
        <taxon>Philasterida</taxon>
        <taxon>Pseudocohnilembidae</taxon>
        <taxon>Pseudocohnilembus</taxon>
    </lineage>
</organism>
<comment type="caution">
    <text evidence="3">The sequence shown here is derived from an EMBL/GenBank/DDBJ whole genome shotgun (WGS) entry which is preliminary data.</text>
</comment>
<proteinExistence type="predicted"/>
<dbReference type="EMBL" id="LDAU01000114">
    <property type="protein sequence ID" value="KRX04601.1"/>
    <property type="molecule type" value="Genomic_DNA"/>
</dbReference>
<evidence type="ECO:0000313" key="4">
    <source>
        <dbReference type="Proteomes" id="UP000054937"/>
    </source>
</evidence>
<evidence type="ECO:0000256" key="2">
    <source>
        <dbReference type="SAM" id="MobiDB-lite"/>
    </source>
</evidence>
<dbReference type="AlphaFoldDB" id="A0A0V0QQP8"/>
<evidence type="ECO:0000313" key="3">
    <source>
        <dbReference type="EMBL" id="KRX04601.1"/>
    </source>
</evidence>
<dbReference type="InParanoid" id="A0A0V0QQP8"/>
<feature type="compositionally biased region" description="Basic and acidic residues" evidence="2">
    <location>
        <begin position="196"/>
        <end position="205"/>
    </location>
</feature>
<feature type="coiled-coil region" evidence="1">
    <location>
        <begin position="56"/>
        <end position="90"/>
    </location>
</feature>
<evidence type="ECO:0000256" key="1">
    <source>
        <dbReference type="SAM" id="Coils"/>
    </source>
</evidence>
<dbReference type="InterPro" id="IPR011990">
    <property type="entry name" value="TPR-like_helical_dom_sf"/>
</dbReference>
<feature type="region of interest" description="Disordered" evidence="2">
    <location>
        <begin position="169"/>
        <end position="205"/>
    </location>
</feature>
<keyword evidence="1" id="KW-0175">Coiled coil</keyword>
<evidence type="ECO:0008006" key="5">
    <source>
        <dbReference type="Google" id="ProtNLM"/>
    </source>
</evidence>
<dbReference type="Proteomes" id="UP000054937">
    <property type="component" value="Unassembled WGS sequence"/>
</dbReference>
<feature type="region of interest" description="Disordered" evidence="2">
    <location>
        <begin position="938"/>
        <end position="957"/>
    </location>
</feature>